<reference evidence="10 11" key="1">
    <citation type="submission" date="2017-06" db="EMBL/GenBank/DDBJ databases">
        <title>Draft genome sequence of a variant of Elsinoe murrayae.</title>
        <authorList>
            <person name="Cheng Q."/>
        </authorList>
    </citation>
    <scope>NUCLEOTIDE SEQUENCE [LARGE SCALE GENOMIC DNA]</scope>
    <source>
        <strain evidence="10 11">CQ-2017a</strain>
    </source>
</reference>
<dbReference type="OrthoDB" id="10255000at2759"/>
<gene>
    <name evidence="10" type="ORF">CAC42_1161</name>
</gene>
<evidence type="ECO:0000313" key="11">
    <source>
        <dbReference type="Proteomes" id="UP000243797"/>
    </source>
</evidence>
<evidence type="ECO:0000256" key="4">
    <source>
        <dbReference type="ARBA" id="ARBA00023054"/>
    </source>
</evidence>
<feature type="coiled-coil region" evidence="6">
    <location>
        <begin position="596"/>
        <end position="877"/>
    </location>
</feature>
<sequence length="1188" mass="135711">MAYNYIDTPRTDAGDRTHLTAANISFSEVQGYPSPSKDPNNNLVGQLRSRGGGQALKTPRARNALASLRAGGKNEFTPLLKSAAANRFRTNSRSPRKGSNGKENAADELVNSMLAQSIQQAPQTPAYLRAGYKGTSRTPGLPVDSSVLDGDVSRTSLAAGTTPGPPPAISSSTLMSTPIPAMPSRTNEGRADQGNVLTLREQEAKLAKLDKENFNLKLKIHFLDEALKRSGTEYQQGMIKENTELKMDKTTMTYEIKQQQKSILRAEKELEEYRIQLREYAEKVKRRHTDEIMKEEMQRLQKLAEDNQAVAEERDQEIDELNKRLELAEQGGGEKFQEMRDDIADLEQELRAKEQELDAKDDEIEGLHDKLKTANGQGEEFEGMKEDIASLEAELEEKDAALAGRDEEIAELRSQVRNTQDREKSTKKLRGDVDMLEAEIREKNEVIDEKHEELRSLQKRLQAIESQSAADLQTKTAELRDKDRVLEDKNGEIKALEDRLKTARGSWDAEAQQTDARLQEKDNIIQERDSQLREKARIIDEKEDALRDLRRQVESKESENKDVTAQQEKQSVQKNVQIYELQEKLRTANSELDFHIDKKNGEIQKIRKELEAAQQEVQKMQERIDSRGSPTKKDGLINEQASQIRELETKLQTAMEEKEADLEEMDRQLVAAETEIETYKTRLSQLSASPTRNNRITQLQQELEQARADKEALDDEIIVLETNLEEAQNERLALEKTVAALRQDLEARPSDSTPVRERNELRLRLRVVEQQAEDYKQQVTLLEAELDKAWKAKSSAATPARERTELRSKLAESEAKAERLEQRIVELESDTRRVRDDTISGERRDLHNMLRDAQIEIEELQEQVKEKDARVAVLVRKEGESRALLGQSRGERDDAAADIAERDARIAALMTREKELRSQVQELRSARREVEDLEERLGEKKGSSSGHARREAELRSELRDVKLEVEDLRSQVHQRDDRLQAAVRKEQQLRERIKKTRQVSEETELFGQDLNAQLNEAEMAVQTLQTQLKDRERKLAASAKRESELKGRMKGLRAELRGLEEVGEAKATNVSGKTHEKELRGLTKQIQYLRAKCGREESFRRDLVFVKRWFTLQVQMYGACNKADLKMLEEMGITPDLTVRERRPSLKAAGQAIIATIRMRKMQQAWAGNKKLHESLLKKLETMQSRTA</sequence>
<dbReference type="Pfam" id="PF07989">
    <property type="entry name" value="Cnn_1N"/>
    <property type="match status" value="1"/>
</dbReference>
<dbReference type="InterPro" id="IPR012943">
    <property type="entry name" value="Cnn_1N"/>
</dbReference>
<name>A0A2K1R259_9PEZI</name>
<comment type="caution">
    <text evidence="10">The sequence shown here is derived from an EMBL/GenBank/DDBJ whole genome shotgun (WGS) entry which is preliminary data.</text>
</comment>
<protein>
    <submittedName>
        <fullName evidence="10">Spindle pole body protein pcp1</fullName>
    </submittedName>
</protein>
<evidence type="ECO:0000259" key="8">
    <source>
        <dbReference type="Pfam" id="PF07989"/>
    </source>
</evidence>
<dbReference type="InParanoid" id="A0A2K1R259"/>
<feature type="coiled-coil region" evidence="6">
    <location>
        <begin position="532"/>
        <end position="566"/>
    </location>
</feature>
<dbReference type="AlphaFoldDB" id="A0A2K1R259"/>
<keyword evidence="2" id="KW-0963">Cytoplasm</keyword>
<dbReference type="EMBL" id="NKHZ01000011">
    <property type="protein sequence ID" value="PNS21382.1"/>
    <property type="molecule type" value="Genomic_DNA"/>
</dbReference>
<evidence type="ECO:0000259" key="9">
    <source>
        <dbReference type="Pfam" id="PF10495"/>
    </source>
</evidence>
<evidence type="ECO:0000256" key="3">
    <source>
        <dbReference type="ARBA" id="ARBA00022553"/>
    </source>
</evidence>
<dbReference type="Gene3D" id="1.10.287.1490">
    <property type="match status" value="2"/>
</dbReference>
<evidence type="ECO:0000256" key="2">
    <source>
        <dbReference type="ARBA" id="ARBA00022490"/>
    </source>
</evidence>
<evidence type="ECO:0000256" key="1">
    <source>
        <dbReference type="ARBA" id="ARBA00004267"/>
    </source>
</evidence>
<dbReference type="STRING" id="2082308.A0A2K1R259"/>
<comment type="subcellular location">
    <subcellularLocation>
        <location evidence="1">Cytoplasm</location>
        <location evidence="1">Cytoskeleton</location>
        <location evidence="1">Microtubule organizing center</location>
    </subcellularLocation>
</comment>
<dbReference type="Pfam" id="PF10495">
    <property type="entry name" value="PACT_coil_coil"/>
    <property type="match status" value="1"/>
</dbReference>
<proteinExistence type="predicted"/>
<dbReference type="Proteomes" id="UP000243797">
    <property type="component" value="Unassembled WGS sequence"/>
</dbReference>
<evidence type="ECO:0000256" key="6">
    <source>
        <dbReference type="SAM" id="Coils"/>
    </source>
</evidence>
<feature type="coiled-coil region" evidence="6">
    <location>
        <begin position="256"/>
        <end position="506"/>
    </location>
</feature>
<organism evidence="10 11">
    <name type="scientific">Sphaceloma murrayae</name>
    <dbReference type="NCBI Taxonomy" id="2082308"/>
    <lineage>
        <taxon>Eukaryota</taxon>
        <taxon>Fungi</taxon>
        <taxon>Dikarya</taxon>
        <taxon>Ascomycota</taxon>
        <taxon>Pezizomycotina</taxon>
        <taxon>Dothideomycetes</taxon>
        <taxon>Dothideomycetidae</taxon>
        <taxon>Myriangiales</taxon>
        <taxon>Elsinoaceae</taxon>
        <taxon>Sphaceloma</taxon>
    </lineage>
</organism>
<evidence type="ECO:0000256" key="7">
    <source>
        <dbReference type="SAM" id="MobiDB-lite"/>
    </source>
</evidence>
<feature type="domain" description="Centrosomin N-terminal motif 1" evidence="8">
    <location>
        <begin position="198"/>
        <end position="271"/>
    </location>
</feature>
<dbReference type="PANTHER" id="PTHR34707:SF1">
    <property type="entry name" value="VIMENTIN-TYPE INTERMEDIATE FILAMENT-ASSOCIATED COILED-COIL PROTEIN"/>
    <property type="match status" value="1"/>
</dbReference>
<keyword evidence="11" id="KW-1185">Reference proteome</keyword>
<dbReference type="PANTHER" id="PTHR34707">
    <property type="entry name" value="VIMENTIN-TYPE INTERMEDIATE FILAMENT-ASSOCIATED COILED-COIL PROTEIN"/>
    <property type="match status" value="1"/>
</dbReference>
<dbReference type="GO" id="GO:0045098">
    <property type="term" value="C:type III intermediate filament"/>
    <property type="evidence" value="ECO:0007669"/>
    <property type="project" value="TreeGrafter"/>
</dbReference>
<dbReference type="GO" id="GO:0005737">
    <property type="term" value="C:cytoplasm"/>
    <property type="evidence" value="ECO:0007669"/>
    <property type="project" value="UniProtKB-ARBA"/>
</dbReference>
<accession>A0A2K1R259</accession>
<keyword evidence="5" id="KW-0206">Cytoskeleton</keyword>
<evidence type="ECO:0000313" key="10">
    <source>
        <dbReference type="EMBL" id="PNS21382.1"/>
    </source>
</evidence>
<dbReference type="GO" id="GO:0005815">
    <property type="term" value="C:microtubule organizing center"/>
    <property type="evidence" value="ECO:0007669"/>
    <property type="project" value="UniProtKB-SubCell"/>
</dbReference>
<feature type="region of interest" description="Disordered" evidence="7">
    <location>
        <begin position="29"/>
        <end position="56"/>
    </location>
</feature>
<feature type="domain" description="Pericentrin/AKAP-450 centrosomal targeting" evidence="9">
    <location>
        <begin position="1092"/>
        <end position="1166"/>
    </location>
</feature>
<feature type="region of interest" description="Disordered" evidence="7">
    <location>
        <begin position="155"/>
        <end position="174"/>
    </location>
</feature>
<keyword evidence="3" id="KW-0597">Phosphoprotein</keyword>
<keyword evidence="4 6" id="KW-0175">Coiled coil</keyword>
<feature type="region of interest" description="Disordered" evidence="7">
    <location>
        <begin position="83"/>
        <end position="103"/>
    </location>
</feature>
<feature type="region of interest" description="Disordered" evidence="7">
    <location>
        <begin position="933"/>
        <end position="954"/>
    </location>
</feature>
<dbReference type="InterPro" id="IPR019528">
    <property type="entry name" value="PACT_domain"/>
</dbReference>
<evidence type="ECO:0000256" key="5">
    <source>
        <dbReference type="ARBA" id="ARBA00023212"/>
    </source>
</evidence>